<dbReference type="SUPFAM" id="SSF53474">
    <property type="entry name" value="alpha/beta-Hydrolases"/>
    <property type="match status" value="1"/>
</dbReference>
<accession>A0A1M5Z2G1</accession>
<dbReference type="GeneID" id="89508819"/>
<dbReference type="STRING" id="1121131.SAMN02745229_01919"/>
<dbReference type="Proteomes" id="UP000184278">
    <property type="component" value="Unassembled WGS sequence"/>
</dbReference>
<gene>
    <name evidence="1" type="ORF">SAMN02745229_01919</name>
</gene>
<dbReference type="PANTHER" id="PTHR48098">
    <property type="entry name" value="ENTEROCHELIN ESTERASE-RELATED"/>
    <property type="match status" value="1"/>
</dbReference>
<dbReference type="EMBL" id="FQXK01000015">
    <property type="protein sequence ID" value="SHI18440.1"/>
    <property type="molecule type" value="Genomic_DNA"/>
</dbReference>
<evidence type="ECO:0000313" key="1">
    <source>
        <dbReference type="EMBL" id="SHI18440.1"/>
    </source>
</evidence>
<evidence type="ECO:0000313" key="2">
    <source>
        <dbReference type="Proteomes" id="UP000184278"/>
    </source>
</evidence>
<dbReference type="OrthoDB" id="9777383at2"/>
<organism evidence="1 2">
    <name type="scientific">Butyrivibrio fibrisolvens DSM 3071</name>
    <dbReference type="NCBI Taxonomy" id="1121131"/>
    <lineage>
        <taxon>Bacteria</taxon>
        <taxon>Bacillati</taxon>
        <taxon>Bacillota</taxon>
        <taxon>Clostridia</taxon>
        <taxon>Lachnospirales</taxon>
        <taxon>Lachnospiraceae</taxon>
        <taxon>Butyrivibrio</taxon>
    </lineage>
</organism>
<keyword evidence="2" id="KW-1185">Reference proteome</keyword>
<dbReference type="PANTHER" id="PTHR48098:SF1">
    <property type="entry name" value="DIACYLGLYCEROL ACYLTRANSFERASE_MYCOLYLTRANSFERASE AG85A"/>
    <property type="match status" value="1"/>
</dbReference>
<dbReference type="Pfam" id="PF00756">
    <property type="entry name" value="Esterase"/>
    <property type="match status" value="1"/>
</dbReference>
<dbReference type="InterPro" id="IPR029058">
    <property type="entry name" value="AB_hydrolase_fold"/>
</dbReference>
<dbReference type="RefSeq" id="WP_073387305.1">
    <property type="nucleotide sequence ID" value="NZ_FQXK01000015.1"/>
</dbReference>
<protein>
    <submittedName>
        <fullName evidence="1">Enterochelin esterase</fullName>
    </submittedName>
</protein>
<dbReference type="InterPro" id="IPR050583">
    <property type="entry name" value="Mycobacterial_A85_antigen"/>
</dbReference>
<reference evidence="2" key="1">
    <citation type="submission" date="2016-11" db="EMBL/GenBank/DDBJ databases">
        <authorList>
            <person name="Varghese N."/>
            <person name="Submissions S."/>
        </authorList>
    </citation>
    <scope>NUCLEOTIDE SEQUENCE [LARGE SCALE GENOMIC DNA]</scope>
    <source>
        <strain evidence="2">DSM 3071</strain>
    </source>
</reference>
<dbReference type="GO" id="GO:0016747">
    <property type="term" value="F:acyltransferase activity, transferring groups other than amino-acyl groups"/>
    <property type="evidence" value="ECO:0007669"/>
    <property type="project" value="TreeGrafter"/>
</dbReference>
<sequence length="282" mass="32386">MNYIYEMPEEMLQEAAHKGSVEVLTYTSQTYDEDAKTLNKTALVYLPYGYDTNTKYNVLYLLHGGGCNHNYWFKDFPDTVTILDNMFEKKICDPCIIVTPTFYHDEEDQHTHDESRCENFKHELRKDLIPAVESKYASYTGSDVSEENLIKTRDHRAFAGLSLGSMTTYRAAFYNNFDLFAYYGPFSGCCGPFGNHDIEVDRICNTLSGGKSKGYDLKFMFCGNGDKDIAYEEHKDIMGKAVEKSDLLVPGKNYDFYVIPGGVHDIKAWHLHLYHALQVFFK</sequence>
<dbReference type="AlphaFoldDB" id="A0A1M5Z2G1"/>
<dbReference type="InterPro" id="IPR000801">
    <property type="entry name" value="Esterase-like"/>
</dbReference>
<dbReference type="Gene3D" id="3.40.50.1820">
    <property type="entry name" value="alpha/beta hydrolase"/>
    <property type="match status" value="1"/>
</dbReference>
<name>A0A1M5Z2G1_BUTFI</name>
<proteinExistence type="predicted"/>